<keyword evidence="2" id="KW-1185">Reference proteome</keyword>
<evidence type="ECO:0000313" key="1">
    <source>
        <dbReference type="EMBL" id="GME85397.1"/>
    </source>
</evidence>
<name>A0ACB5TBZ5_AMBMO</name>
<comment type="caution">
    <text evidence="1">The sequence shown here is derived from an EMBL/GenBank/DDBJ whole genome shotgun (WGS) entry which is preliminary data.</text>
</comment>
<dbReference type="Proteomes" id="UP001165064">
    <property type="component" value="Unassembled WGS sequence"/>
</dbReference>
<accession>A0ACB5TBZ5</accession>
<proteinExistence type="predicted"/>
<evidence type="ECO:0000313" key="2">
    <source>
        <dbReference type="Proteomes" id="UP001165064"/>
    </source>
</evidence>
<reference evidence="1" key="1">
    <citation type="submission" date="2023-04" db="EMBL/GenBank/DDBJ databases">
        <title>Ambrosiozyma monospora NBRC 10751.</title>
        <authorList>
            <person name="Ichikawa N."/>
            <person name="Sato H."/>
            <person name="Tonouchi N."/>
        </authorList>
    </citation>
    <scope>NUCLEOTIDE SEQUENCE</scope>
    <source>
        <strain evidence="1">NBRC 10751</strain>
    </source>
</reference>
<sequence>MGDTSSPKKHKNNNKPDDHIFDFVSNDMKIPTRISPDKKRRSASGVVSPLPAPDFKKGNLKRNTLSSYPLKSLRISPSKRAGQELPTESSVITEDNDSTAFSEEPTTTTNILPSDLNDDKPPEPNTKVYRVDESSYEFKESDIQDKFAIYLTPANRGKIPGRIIGCRHLAKGSVHSEMQVLVTGDNFEDWAKVNQVFAPLAIKIGDTVGINGEARTKYKVTGLQRSDTGTNPFSKEVTCIRGYSFVYLKKLKKCVVRNGTEEKKVAIDKLVLPSDVARQFKFTIFNDDVLFAKYKSIWFNTLKATDSGDENSDDDESGQEHLDQEAQILQTASSFYGSSMTTPTPTQTSRRASSKSFTMIHSTIKRSSKEAFKGCLFLFTSSDAETSKLNNICSYINQHGGTAVQDKGCEDFIELVRITKQDNNSNSTANDNNYRYKIQAKDESQFSKFSFVALISSEPRRTMKYFQFLALGWPILSTDFIEDCIDLPNQKLLKCWRSRLLFKNHH</sequence>
<dbReference type="EMBL" id="BSXS01006354">
    <property type="protein sequence ID" value="GME85397.1"/>
    <property type="molecule type" value="Genomic_DNA"/>
</dbReference>
<organism evidence="1 2">
    <name type="scientific">Ambrosiozyma monospora</name>
    <name type="common">Yeast</name>
    <name type="synonym">Endomycopsis monosporus</name>
    <dbReference type="NCBI Taxonomy" id="43982"/>
    <lineage>
        <taxon>Eukaryota</taxon>
        <taxon>Fungi</taxon>
        <taxon>Dikarya</taxon>
        <taxon>Ascomycota</taxon>
        <taxon>Saccharomycotina</taxon>
        <taxon>Pichiomycetes</taxon>
        <taxon>Pichiales</taxon>
        <taxon>Pichiaceae</taxon>
        <taxon>Ambrosiozyma</taxon>
    </lineage>
</organism>
<gene>
    <name evidence="1" type="ORF">Amon02_000758300</name>
</gene>
<protein>
    <submittedName>
        <fullName evidence="1">Unnamed protein product</fullName>
    </submittedName>
</protein>